<proteinExistence type="inferred from homology"/>
<dbReference type="PANTHER" id="PTHR12241">
    <property type="entry name" value="TUBULIN POLYGLUTAMYLASE"/>
    <property type="match status" value="1"/>
</dbReference>
<evidence type="ECO:0000313" key="7">
    <source>
        <dbReference type="Proteomes" id="UP001165060"/>
    </source>
</evidence>
<dbReference type="EMBL" id="BRYB01006789">
    <property type="protein sequence ID" value="GMI56937.1"/>
    <property type="molecule type" value="Genomic_DNA"/>
</dbReference>
<feature type="non-terminal residue" evidence="6">
    <location>
        <position position="212"/>
    </location>
</feature>
<evidence type="ECO:0000256" key="5">
    <source>
        <dbReference type="ARBA" id="ARBA00030445"/>
    </source>
</evidence>
<evidence type="ECO:0000256" key="3">
    <source>
        <dbReference type="ARBA" id="ARBA00022741"/>
    </source>
</evidence>
<comment type="similarity">
    <text evidence="1">Belongs to the tubulin--tyrosine ligase family.</text>
</comment>
<evidence type="ECO:0000256" key="4">
    <source>
        <dbReference type="ARBA" id="ARBA00022840"/>
    </source>
</evidence>
<name>A0ABQ6NC61_9STRA</name>
<evidence type="ECO:0000256" key="1">
    <source>
        <dbReference type="ARBA" id="ARBA00006820"/>
    </source>
</evidence>
<protein>
    <recommendedName>
        <fullName evidence="5">Tubulin--tyrosine ligase-like protein 9</fullName>
    </recommendedName>
</protein>
<evidence type="ECO:0000256" key="2">
    <source>
        <dbReference type="ARBA" id="ARBA00022598"/>
    </source>
</evidence>
<dbReference type="Pfam" id="PF03133">
    <property type="entry name" value="TTL"/>
    <property type="match status" value="1"/>
</dbReference>
<dbReference type="InterPro" id="IPR004344">
    <property type="entry name" value="TTL/TTLL_fam"/>
</dbReference>
<keyword evidence="4" id="KW-0067">ATP-binding</keyword>
<dbReference type="Gene3D" id="3.30.470.20">
    <property type="entry name" value="ATP-grasp fold, B domain"/>
    <property type="match status" value="1"/>
</dbReference>
<comment type="caution">
    <text evidence="6">The sequence shown here is derived from an EMBL/GenBank/DDBJ whole genome shotgun (WGS) entry which is preliminary data.</text>
</comment>
<organism evidence="6 7">
    <name type="scientific">Tetraparma gracilis</name>
    <dbReference type="NCBI Taxonomy" id="2962635"/>
    <lineage>
        <taxon>Eukaryota</taxon>
        <taxon>Sar</taxon>
        <taxon>Stramenopiles</taxon>
        <taxon>Ochrophyta</taxon>
        <taxon>Bolidophyceae</taxon>
        <taxon>Parmales</taxon>
        <taxon>Triparmaceae</taxon>
        <taxon>Tetraparma</taxon>
    </lineage>
</organism>
<dbReference type="SUPFAM" id="SSF56059">
    <property type="entry name" value="Glutathione synthetase ATP-binding domain-like"/>
    <property type="match status" value="1"/>
</dbReference>
<dbReference type="PROSITE" id="PS51221">
    <property type="entry name" value="TTL"/>
    <property type="match status" value="1"/>
</dbReference>
<keyword evidence="7" id="KW-1185">Reference proteome</keyword>
<sequence length="212" mass="25003">MDRSNSKPSRSSLLSTLPPKVPAAGRQIKFRCSFSNTIYDVLCAKGWVETDSDTDWDVQWADREWVYEVFDQMHLESHQRLNHFRNGKEICRKDLLVKNLKKRKRQLEKEGSYEEAMNYDFFPITFNLPREYALFVEEFKRQGGLWIMKPIGSAQGKGIFLFSKLSEISEWRSDYRFTPGQTQAKEAEAYVVQRYINNPYLVGGKKFDLRLY</sequence>
<reference evidence="6 7" key="1">
    <citation type="journal article" date="2023" name="Commun. Biol.">
        <title>Genome analysis of Parmales, the sister group of diatoms, reveals the evolutionary specialization of diatoms from phago-mixotrophs to photoautotrophs.</title>
        <authorList>
            <person name="Ban H."/>
            <person name="Sato S."/>
            <person name="Yoshikawa S."/>
            <person name="Yamada K."/>
            <person name="Nakamura Y."/>
            <person name="Ichinomiya M."/>
            <person name="Sato N."/>
            <person name="Blanc-Mathieu R."/>
            <person name="Endo H."/>
            <person name="Kuwata A."/>
            <person name="Ogata H."/>
        </authorList>
    </citation>
    <scope>NUCLEOTIDE SEQUENCE [LARGE SCALE GENOMIC DNA]</scope>
</reference>
<keyword evidence="3" id="KW-0547">Nucleotide-binding</keyword>
<keyword evidence="2" id="KW-0436">Ligase</keyword>
<gene>
    <name evidence="6" type="ORF">TeGR_g5761</name>
</gene>
<evidence type="ECO:0000313" key="6">
    <source>
        <dbReference type="EMBL" id="GMI56937.1"/>
    </source>
</evidence>
<dbReference type="Proteomes" id="UP001165060">
    <property type="component" value="Unassembled WGS sequence"/>
</dbReference>
<accession>A0ABQ6NC61</accession>
<dbReference type="PANTHER" id="PTHR12241:SF39">
    <property type="entry name" value="TUBULIN POLYGLUTAMYLASE TTLL9-RELATED"/>
    <property type="match status" value="1"/>
</dbReference>